<dbReference type="GeneID" id="117570097"/>
<feature type="transmembrane region" description="Helical" evidence="5">
    <location>
        <begin position="233"/>
        <end position="252"/>
    </location>
</feature>
<comment type="subcellular location">
    <subcellularLocation>
        <location evidence="1">Membrane</location>
        <topology evidence="1">Multi-pass membrane protein</topology>
    </subcellularLocation>
</comment>
<name>A0A6P8X813_DROAB</name>
<organism evidence="6 7">
    <name type="scientific">Drosophila albomicans</name>
    <name type="common">Fruit fly</name>
    <dbReference type="NCBI Taxonomy" id="7291"/>
    <lineage>
        <taxon>Eukaryota</taxon>
        <taxon>Metazoa</taxon>
        <taxon>Ecdysozoa</taxon>
        <taxon>Arthropoda</taxon>
        <taxon>Hexapoda</taxon>
        <taxon>Insecta</taxon>
        <taxon>Pterygota</taxon>
        <taxon>Neoptera</taxon>
        <taxon>Endopterygota</taxon>
        <taxon>Diptera</taxon>
        <taxon>Brachycera</taxon>
        <taxon>Muscomorpha</taxon>
        <taxon>Ephydroidea</taxon>
        <taxon>Drosophilidae</taxon>
        <taxon>Drosophila</taxon>
    </lineage>
</organism>
<evidence type="ECO:0000256" key="4">
    <source>
        <dbReference type="ARBA" id="ARBA00023136"/>
    </source>
</evidence>
<keyword evidence="4 5" id="KW-0472">Membrane</keyword>
<feature type="transmembrane region" description="Helical" evidence="5">
    <location>
        <begin position="208"/>
        <end position="227"/>
    </location>
</feature>
<dbReference type="OrthoDB" id="6884957at2759"/>
<dbReference type="RefSeq" id="XP_034107440.1">
    <property type="nucleotide sequence ID" value="XM_034251549.2"/>
</dbReference>
<evidence type="ECO:0000256" key="2">
    <source>
        <dbReference type="ARBA" id="ARBA00022692"/>
    </source>
</evidence>
<evidence type="ECO:0000256" key="3">
    <source>
        <dbReference type="ARBA" id="ARBA00022989"/>
    </source>
</evidence>
<keyword evidence="3 5" id="KW-1133">Transmembrane helix</keyword>
<evidence type="ECO:0000256" key="5">
    <source>
        <dbReference type="SAM" id="Phobius"/>
    </source>
</evidence>
<dbReference type="Pfam" id="PF00083">
    <property type="entry name" value="Sugar_tr"/>
    <property type="match status" value="1"/>
</dbReference>
<gene>
    <name evidence="7" type="primary">LOC117570097</name>
</gene>
<sequence length="253" mass="29158">MEGNRAPASKDKENCLSFDEFLPYMGEFGLYQKRLVVYLIPFFFLWAFIYFTQIFLIVVPNDHWCRIAELQDLSKEEQLKLGIPKVKDEYNKCFMYDTNYTEALDRNLTTADENWPQKPCKVWIYDKEQVPYESIATQYNWVCQNDHLGPYSVTIYFLGSIVGGLIFGYAADHWGRLPAVMLSNLCALIGGLLSAFCNSFLWFSITRFVVGLALNNCCIPVYVLISTRSNKFLIDYLLSACCLFAALDCIMVQ</sequence>
<evidence type="ECO:0000256" key="1">
    <source>
        <dbReference type="ARBA" id="ARBA00004141"/>
    </source>
</evidence>
<accession>A0A6P8X813</accession>
<dbReference type="InterPro" id="IPR005828">
    <property type="entry name" value="MFS_sugar_transport-like"/>
</dbReference>
<dbReference type="GO" id="GO:0022857">
    <property type="term" value="F:transmembrane transporter activity"/>
    <property type="evidence" value="ECO:0007669"/>
    <property type="project" value="InterPro"/>
</dbReference>
<keyword evidence="6" id="KW-1185">Reference proteome</keyword>
<evidence type="ECO:0000313" key="6">
    <source>
        <dbReference type="Proteomes" id="UP000515160"/>
    </source>
</evidence>
<dbReference type="AlphaFoldDB" id="A0A6P8X813"/>
<dbReference type="SUPFAM" id="SSF103473">
    <property type="entry name" value="MFS general substrate transporter"/>
    <property type="match status" value="1"/>
</dbReference>
<feature type="transmembrane region" description="Helical" evidence="5">
    <location>
        <begin position="35"/>
        <end position="59"/>
    </location>
</feature>
<dbReference type="GO" id="GO:0016020">
    <property type="term" value="C:membrane"/>
    <property type="evidence" value="ECO:0007669"/>
    <property type="project" value="UniProtKB-SubCell"/>
</dbReference>
<dbReference type="Gene3D" id="1.20.1250.20">
    <property type="entry name" value="MFS general substrate transporter like domains"/>
    <property type="match status" value="1"/>
</dbReference>
<keyword evidence="2 5" id="KW-0812">Transmembrane</keyword>
<reference evidence="7" key="1">
    <citation type="submission" date="2025-08" db="UniProtKB">
        <authorList>
            <consortium name="RefSeq"/>
        </authorList>
    </citation>
    <scope>IDENTIFICATION</scope>
    <source>
        <strain evidence="7">15112-1751.03</strain>
        <tissue evidence="7">Whole Adult</tissue>
    </source>
</reference>
<evidence type="ECO:0000313" key="7">
    <source>
        <dbReference type="RefSeq" id="XP_034107440.1"/>
    </source>
</evidence>
<dbReference type="InterPro" id="IPR036259">
    <property type="entry name" value="MFS_trans_sf"/>
</dbReference>
<feature type="transmembrane region" description="Helical" evidence="5">
    <location>
        <begin position="177"/>
        <end position="201"/>
    </location>
</feature>
<dbReference type="Proteomes" id="UP000515160">
    <property type="component" value="Chromosome 3"/>
</dbReference>
<feature type="transmembrane region" description="Helical" evidence="5">
    <location>
        <begin position="153"/>
        <end position="171"/>
    </location>
</feature>
<protein>
    <submittedName>
        <fullName evidence="7">Carcinine transporter isoform X2</fullName>
    </submittedName>
</protein>
<proteinExistence type="predicted"/>
<dbReference type="PANTHER" id="PTHR24064">
    <property type="entry name" value="SOLUTE CARRIER FAMILY 22 MEMBER"/>
    <property type="match status" value="1"/>
</dbReference>